<comment type="caution">
    <text evidence="4">The sequence shown here is derived from an EMBL/GenBank/DDBJ whole genome shotgun (WGS) entry which is preliminary data.</text>
</comment>
<dbReference type="SUPFAM" id="SSF56300">
    <property type="entry name" value="Metallo-dependent phosphatases"/>
    <property type="match status" value="1"/>
</dbReference>
<accession>A0ABQ4UJ45</accession>
<dbReference type="EMBL" id="BPRC01000016">
    <property type="protein sequence ID" value="GJE66608.1"/>
    <property type="molecule type" value="Genomic_DNA"/>
</dbReference>
<proteinExistence type="predicted"/>
<keyword evidence="2" id="KW-0378">Hydrolase</keyword>
<dbReference type="PANTHER" id="PTHR31302">
    <property type="entry name" value="TRANSMEMBRANE PROTEIN WITH METALLOPHOSPHOESTERASE DOMAIN-RELATED"/>
    <property type="match status" value="1"/>
</dbReference>
<dbReference type="RefSeq" id="WP_238226443.1">
    <property type="nucleotide sequence ID" value="NZ_BAAADH010000022.1"/>
</dbReference>
<organism evidence="4 5">
    <name type="scientific">Methylorubrum aminovorans</name>
    <dbReference type="NCBI Taxonomy" id="269069"/>
    <lineage>
        <taxon>Bacteria</taxon>
        <taxon>Pseudomonadati</taxon>
        <taxon>Pseudomonadota</taxon>
        <taxon>Alphaproteobacteria</taxon>
        <taxon>Hyphomicrobiales</taxon>
        <taxon>Methylobacteriaceae</taxon>
        <taxon>Methylorubrum</taxon>
    </lineage>
</organism>
<keyword evidence="1" id="KW-0479">Metal-binding</keyword>
<evidence type="ECO:0000256" key="1">
    <source>
        <dbReference type="ARBA" id="ARBA00022723"/>
    </source>
</evidence>
<sequence length="341" mass="36396">MPEAVDRTTSRKMSPVSVTRRTVLIGLGATALTGAGTGAYAVGIEPMRLTVTRYRLRPLGPWPEGLSLRIVALSDIHACEPWMSAGRIEGIVTAANALSGDVTVLLGDYVSGMNLVTRYVDAAEWGPVLGRLKAPLGAYAILGNHDWWEDRSAQARGSGPTIAGEALRRNGIRVLQNEAVPLSVRGHEVWLAGLGDQLAFLPSRKKRGHSRIGVDDLPGTLAQIPEGAPAILLAHEPDIFPQVPPRIALTLSGHTHGGQVRVFGYAPVVPSRYKNRFAYGHVREQADLIVSGGLGMSIAPVRFGIPPEIVVIDLGDDRKLAARDLHSKHIGPKGEAGKHPA</sequence>
<feature type="domain" description="Calcineurin-like phosphoesterase" evidence="3">
    <location>
        <begin position="68"/>
        <end position="257"/>
    </location>
</feature>
<evidence type="ECO:0000259" key="3">
    <source>
        <dbReference type="Pfam" id="PF00149"/>
    </source>
</evidence>
<dbReference type="InterPro" id="IPR004843">
    <property type="entry name" value="Calcineurin-like_PHP"/>
</dbReference>
<dbReference type="Proteomes" id="UP001055039">
    <property type="component" value="Unassembled WGS sequence"/>
</dbReference>
<reference evidence="4" key="1">
    <citation type="journal article" date="2021" name="Front. Microbiol.">
        <title>Comprehensive Comparative Genomics and Phenotyping of Methylobacterium Species.</title>
        <authorList>
            <person name="Alessa O."/>
            <person name="Ogura Y."/>
            <person name="Fujitani Y."/>
            <person name="Takami H."/>
            <person name="Hayashi T."/>
            <person name="Sahin N."/>
            <person name="Tani A."/>
        </authorList>
    </citation>
    <scope>NUCLEOTIDE SEQUENCE</scope>
    <source>
        <strain evidence="4">NBRC 15686</strain>
    </source>
</reference>
<dbReference type="CDD" id="cd07385">
    <property type="entry name" value="MPP_YkuE_C"/>
    <property type="match status" value="1"/>
</dbReference>
<keyword evidence="5" id="KW-1185">Reference proteome</keyword>
<dbReference type="PANTHER" id="PTHR31302:SF31">
    <property type="entry name" value="PHOSPHODIESTERASE YAEI"/>
    <property type="match status" value="1"/>
</dbReference>
<dbReference type="InterPro" id="IPR029052">
    <property type="entry name" value="Metallo-depent_PP-like"/>
</dbReference>
<name>A0ABQ4UJ45_9HYPH</name>
<dbReference type="Gene3D" id="3.60.21.10">
    <property type="match status" value="1"/>
</dbReference>
<evidence type="ECO:0000256" key="2">
    <source>
        <dbReference type="ARBA" id="ARBA00022801"/>
    </source>
</evidence>
<evidence type="ECO:0000313" key="5">
    <source>
        <dbReference type="Proteomes" id="UP001055039"/>
    </source>
</evidence>
<dbReference type="Pfam" id="PF00149">
    <property type="entry name" value="Metallophos"/>
    <property type="match status" value="1"/>
</dbReference>
<dbReference type="InterPro" id="IPR051158">
    <property type="entry name" value="Metallophosphoesterase_sf"/>
</dbReference>
<reference evidence="4" key="2">
    <citation type="submission" date="2021-08" db="EMBL/GenBank/DDBJ databases">
        <authorList>
            <person name="Tani A."/>
            <person name="Ola A."/>
            <person name="Ogura Y."/>
            <person name="Katsura K."/>
            <person name="Hayashi T."/>
        </authorList>
    </citation>
    <scope>NUCLEOTIDE SEQUENCE</scope>
    <source>
        <strain evidence="4">NBRC 15686</strain>
    </source>
</reference>
<gene>
    <name evidence="4" type="ORF">LNAOJCKE_3828</name>
</gene>
<protein>
    <recommendedName>
        <fullName evidence="3">Calcineurin-like phosphoesterase domain-containing protein</fullName>
    </recommendedName>
</protein>
<evidence type="ECO:0000313" key="4">
    <source>
        <dbReference type="EMBL" id="GJE66608.1"/>
    </source>
</evidence>